<dbReference type="EMBL" id="OZ035836">
    <property type="protein sequence ID" value="CAL1579146.1"/>
    <property type="molecule type" value="Genomic_DNA"/>
</dbReference>
<sequence length="325" mass="37443">MSLKKERRTTAECEEEKRSQEEEEERARIKEERDTQLSVPEIITVCVKEEPFEPKEEPFEPKQEPLEPKAEDPESPSENEGDTDHSSDSDEDWRVPVRSTEDQNEQDRTRRETTVNHEDGSKEHLTTAENDEEVCLSTKKRSQEEEEERARIKEEEEERARIKEEEEERDTQLFVPEYITVRVKSEEEPFELKQESFEPFEPKQEPCDLKSEEPQGEDLKAEPQSDPETEGGTDHSSNSDQDWTSPVRIDGDQENQDQVRTRGTTGQTSDLSATSAPETSRNNGDRTSTKTAGREIHQCPFYSPPSPSHSAADSRSCFTDMFKSL</sequence>
<dbReference type="Proteomes" id="UP001497482">
    <property type="component" value="Chromosome 14"/>
</dbReference>
<evidence type="ECO:0000256" key="1">
    <source>
        <dbReference type="SAM" id="MobiDB-lite"/>
    </source>
</evidence>
<reference evidence="2 3" key="1">
    <citation type="submission" date="2024-04" db="EMBL/GenBank/DDBJ databases">
        <authorList>
            <person name="Waldvogel A.-M."/>
            <person name="Schoenle A."/>
        </authorList>
    </citation>
    <scope>NUCLEOTIDE SEQUENCE [LARGE SCALE GENOMIC DNA]</scope>
</reference>
<feature type="compositionally biased region" description="Basic and acidic residues" evidence="1">
    <location>
        <begin position="47"/>
        <end position="72"/>
    </location>
</feature>
<dbReference type="AlphaFoldDB" id="A0AAV2JS57"/>
<evidence type="ECO:0000313" key="3">
    <source>
        <dbReference type="Proteomes" id="UP001497482"/>
    </source>
</evidence>
<gene>
    <name evidence="2" type="ORF">KC01_LOCUS10239</name>
</gene>
<feature type="compositionally biased region" description="Polar residues" evidence="1">
    <location>
        <begin position="256"/>
        <end position="282"/>
    </location>
</feature>
<accession>A0AAV2JS57</accession>
<keyword evidence="3" id="KW-1185">Reference proteome</keyword>
<feature type="compositionally biased region" description="Basic and acidic residues" evidence="1">
    <location>
        <begin position="283"/>
        <end position="297"/>
    </location>
</feature>
<feature type="compositionally biased region" description="Polar residues" evidence="1">
    <location>
        <begin position="234"/>
        <end position="244"/>
    </location>
</feature>
<name>A0AAV2JS57_KNICA</name>
<feature type="compositionally biased region" description="Basic and acidic residues" evidence="1">
    <location>
        <begin position="82"/>
        <end position="126"/>
    </location>
</feature>
<protein>
    <submittedName>
        <fullName evidence="2">Uncharacterized protein</fullName>
    </submittedName>
</protein>
<proteinExistence type="predicted"/>
<organism evidence="2 3">
    <name type="scientific">Knipowitschia caucasica</name>
    <name type="common">Caucasian dwarf goby</name>
    <name type="synonym">Pomatoschistus caucasicus</name>
    <dbReference type="NCBI Taxonomy" id="637954"/>
    <lineage>
        <taxon>Eukaryota</taxon>
        <taxon>Metazoa</taxon>
        <taxon>Chordata</taxon>
        <taxon>Craniata</taxon>
        <taxon>Vertebrata</taxon>
        <taxon>Euteleostomi</taxon>
        <taxon>Actinopterygii</taxon>
        <taxon>Neopterygii</taxon>
        <taxon>Teleostei</taxon>
        <taxon>Neoteleostei</taxon>
        <taxon>Acanthomorphata</taxon>
        <taxon>Gobiaria</taxon>
        <taxon>Gobiiformes</taxon>
        <taxon>Gobioidei</taxon>
        <taxon>Gobiidae</taxon>
        <taxon>Gobiinae</taxon>
        <taxon>Knipowitschia</taxon>
    </lineage>
</organism>
<feature type="region of interest" description="Disordered" evidence="1">
    <location>
        <begin position="1"/>
        <end position="171"/>
    </location>
</feature>
<feature type="region of interest" description="Disordered" evidence="1">
    <location>
        <begin position="187"/>
        <end position="325"/>
    </location>
</feature>
<feature type="compositionally biased region" description="Basic and acidic residues" evidence="1">
    <location>
        <begin position="8"/>
        <end position="35"/>
    </location>
</feature>
<feature type="compositionally biased region" description="Basic and acidic residues" evidence="1">
    <location>
        <begin position="187"/>
        <end position="223"/>
    </location>
</feature>
<feature type="compositionally biased region" description="Basic and acidic residues" evidence="1">
    <location>
        <begin position="148"/>
        <end position="164"/>
    </location>
</feature>
<evidence type="ECO:0000313" key="2">
    <source>
        <dbReference type="EMBL" id="CAL1579146.1"/>
    </source>
</evidence>